<evidence type="ECO:0000256" key="4">
    <source>
        <dbReference type="ARBA" id="ARBA00022692"/>
    </source>
</evidence>
<evidence type="ECO:0000256" key="9">
    <source>
        <dbReference type="SAM" id="Phobius"/>
    </source>
</evidence>
<dbReference type="PANTHER" id="PTHR42643">
    <property type="entry name" value="IONOTROPIC RECEPTOR 20A-RELATED"/>
    <property type="match status" value="1"/>
</dbReference>
<dbReference type="Pfam" id="PF00060">
    <property type="entry name" value="Lig_chan"/>
    <property type="match status" value="1"/>
</dbReference>
<dbReference type="GO" id="GO:0050906">
    <property type="term" value="P:detection of stimulus involved in sensory perception"/>
    <property type="evidence" value="ECO:0007669"/>
    <property type="project" value="UniProtKB-ARBA"/>
</dbReference>
<keyword evidence="8" id="KW-0325">Glycoprotein</keyword>
<evidence type="ECO:0000256" key="7">
    <source>
        <dbReference type="ARBA" id="ARBA00023170"/>
    </source>
</evidence>
<keyword evidence="7" id="KW-0675">Receptor</keyword>
<evidence type="ECO:0000256" key="2">
    <source>
        <dbReference type="ARBA" id="ARBA00008685"/>
    </source>
</evidence>
<keyword evidence="10" id="KW-0732">Signal</keyword>
<reference evidence="13" key="1">
    <citation type="submission" date="2023-01" db="EMBL/GenBank/DDBJ databases">
        <title>Key to firefly adult light organ development and bioluminescence: homeobox transcription factors regulate luciferase expression and transportation to peroxisome.</title>
        <authorList>
            <person name="Fu X."/>
        </authorList>
    </citation>
    <scope>NUCLEOTIDE SEQUENCE [LARGE SCALE GENOMIC DNA]</scope>
</reference>
<sequence>MLKTYVFVVVAVVSVATHMLNTEQEVERVKICVRQTIKNIFDENDNLLFLFDDADSFIFPDYVDNPSMINGDMEKTSKILNISIGHKQNFIIYTENYESMDSMLIKLFRTKLGFNNTVPTRKMLVVIPNISEDDLVKMFYRLWKYEISKVVVLTYDLNITGSATLMTGDPLVEPNQCGRSVKLIVTHGCSDVKVITFPKVLQKYNNCNITYLSCTNERDCSEDSGKSPIIGMKIVAIIVDFFNMTLNMKYDNNPTMRLDQYVLRLTEMNQCRYVVPDPKRIPAIETLKLVFKRAVWLLILLTFILISFSWWLIEKFKHLDNKPDLVLYFLEVYSMTITASTSTLRLFWSFRYLFITYVFYSIHIQAVFTGKLVTLLTVPQYEKPIRSLEELANSNYLILIPKTFLNLLNFTDANSIYKTIKTKLISYSDKEVLNILQNKNMSNNYTIFIDEETIEEYTRTKNISYNYFIDDSYSGGMKLAFATRAGSTTTISFNEVITRLTESGIINKFNNDFDYTNKNRSMLIAENKVLDIDDLHPAFVFWGIGLFFATVGFVLEHLVNVAKQKYLNRN</sequence>
<dbReference type="EMBL" id="JARPUR010000002">
    <property type="protein sequence ID" value="KAK4882782.1"/>
    <property type="molecule type" value="Genomic_DNA"/>
</dbReference>
<keyword evidence="6 9" id="KW-0472">Membrane</keyword>
<dbReference type="InterPro" id="IPR001320">
    <property type="entry name" value="Iontro_rcpt_C"/>
</dbReference>
<evidence type="ECO:0000256" key="5">
    <source>
        <dbReference type="ARBA" id="ARBA00022989"/>
    </source>
</evidence>
<keyword evidence="5 9" id="KW-1133">Transmembrane helix</keyword>
<dbReference type="PANTHER" id="PTHR42643:SF39">
    <property type="entry name" value="IONOTROPIC RECEPTOR 56A-RELATED"/>
    <property type="match status" value="1"/>
</dbReference>
<dbReference type="Proteomes" id="UP001353858">
    <property type="component" value="Unassembled WGS sequence"/>
</dbReference>
<evidence type="ECO:0000256" key="3">
    <source>
        <dbReference type="ARBA" id="ARBA00022475"/>
    </source>
</evidence>
<name>A0AAN7SIE6_9COLE</name>
<feature type="chain" id="PRO_5043054782" description="Ionotropic glutamate receptor C-terminal domain-containing protein" evidence="10">
    <location>
        <begin position="23"/>
        <end position="570"/>
    </location>
</feature>
<dbReference type="AlphaFoldDB" id="A0AAN7SIE6"/>
<evidence type="ECO:0000259" key="11">
    <source>
        <dbReference type="Pfam" id="PF00060"/>
    </source>
</evidence>
<comment type="subcellular location">
    <subcellularLocation>
        <location evidence="1">Cell membrane</location>
        <topology evidence="1">Multi-pass membrane protein</topology>
    </subcellularLocation>
</comment>
<comment type="caution">
    <text evidence="12">The sequence shown here is derived from an EMBL/GenBank/DDBJ whole genome shotgun (WGS) entry which is preliminary data.</text>
</comment>
<evidence type="ECO:0000256" key="6">
    <source>
        <dbReference type="ARBA" id="ARBA00023136"/>
    </source>
</evidence>
<evidence type="ECO:0000313" key="12">
    <source>
        <dbReference type="EMBL" id="KAK4882782.1"/>
    </source>
</evidence>
<feature type="transmembrane region" description="Helical" evidence="9">
    <location>
        <begin position="325"/>
        <end position="348"/>
    </location>
</feature>
<feature type="domain" description="Ionotropic glutamate receptor C-terminal" evidence="11">
    <location>
        <begin position="294"/>
        <end position="545"/>
    </location>
</feature>
<accession>A0AAN7SIE6</accession>
<keyword evidence="4 9" id="KW-0812">Transmembrane</keyword>
<dbReference type="GO" id="GO:0015276">
    <property type="term" value="F:ligand-gated monoatomic ion channel activity"/>
    <property type="evidence" value="ECO:0007669"/>
    <property type="project" value="InterPro"/>
</dbReference>
<dbReference type="Gene3D" id="1.10.287.70">
    <property type="match status" value="1"/>
</dbReference>
<feature type="transmembrane region" description="Helical" evidence="9">
    <location>
        <begin position="294"/>
        <end position="313"/>
    </location>
</feature>
<comment type="similarity">
    <text evidence="2">Belongs to the glutamate-gated ion channel (TC 1.A.10.1) family.</text>
</comment>
<dbReference type="SUPFAM" id="SSF53850">
    <property type="entry name" value="Periplasmic binding protein-like II"/>
    <property type="match status" value="1"/>
</dbReference>
<organism evidence="12 13">
    <name type="scientific">Aquatica leii</name>
    <dbReference type="NCBI Taxonomy" id="1421715"/>
    <lineage>
        <taxon>Eukaryota</taxon>
        <taxon>Metazoa</taxon>
        <taxon>Ecdysozoa</taxon>
        <taxon>Arthropoda</taxon>
        <taxon>Hexapoda</taxon>
        <taxon>Insecta</taxon>
        <taxon>Pterygota</taxon>
        <taxon>Neoptera</taxon>
        <taxon>Endopterygota</taxon>
        <taxon>Coleoptera</taxon>
        <taxon>Polyphaga</taxon>
        <taxon>Elateriformia</taxon>
        <taxon>Elateroidea</taxon>
        <taxon>Lampyridae</taxon>
        <taxon>Luciolinae</taxon>
        <taxon>Aquatica</taxon>
    </lineage>
</organism>
<keyword evidence="3" id="KW-1003">Cell membrane</keyword>
<dbReference type="GO" id="GO:0005886">
    <property type="term" value="C:plasma membrane"/>
    <property type="evidence" value="ECO:0007669"/>
    <property type="project" value="UniProtKB-SubCell"/>
</dbReference>
<evidence type="ECO:0000313" key="13">
    <source>
        <dbReference type="Proteomes" id="UP001353858"/>
    </source>
</evidence>
<evidence type="ECO:0000256" key="1">
    <source>
        <dbReference type="ARBA" id="ARBA00004651"/>
    </source>
</evidence>
<keyword evidence="13" id="KW-1185">Reference proteome</keyword>
<protein>
    <recommendedName>
        <fullName evidence="11">Ionotropic glutamate receptor C-terminal domain-containing protein</fullName>
    </recommendedName>
</protein>
<feature type="transmembrane region" description="Helical" evidence="9">
    <location>
        <begin position="538"/>
        <end position="559"/>
    </location>
</feature>
<dbReference type="InterPro" id="IPR052192">
    <property type="entry name" value="Insect_Ionotropic_Sensory_Rcpt"/>
</dbReference>
<evidence type="ECO:0000256" key="8">
    <source>
        <dbReference type="ARBA" id="ARBA00023180"/>
    </source>
</evidence>
<proteinExistence type="inferred from homology"/>
<feature type="signal peptide" evidence="10">
    <location>
        <begin position="1"/>
        <end position="22"/>
    </location>
</feature>
<gene>
    <name evidence="12" type="ORF">RN001_006101</name>
</gene>
<evidence type="ECO:0000256" key="10">
    <source>
        <dbReference type="SAM" id="SignalP"/>
    </source>
</evidence>